<dbReference type="InterPro" id="IPR038122">
    <property type="entry name" value="PFU_sf"/>
</dbReference>
<feature type="repeat" description="WD" evidence="5">
    <location>
        <begin position="225"/>
        <end position="256"/>
    </location>
</feature>
<comment type="subcellular location">
    <subcellularLocation>
        <location evidence="1">Cytoplasm</location>
    </subcellularLocation>
</comment>
<dbReference type="OrthoDB" id="10265988at2759"/>
<keyword evidence="4" id="KW-0677">Repeat</keyword>
<dbReference type="PROSITE" id="PS50082">
    <property type="entry name" value="WD_REPEATS_2"/>
    <property type="match status" value="6"/>
</dbReference>
<dbReference type="InterPro" id="IPR015155">
    <property type="entry name" value="PFU"/>
</dbReference>
<feature type="region of interest" description="Disordered" evidence="6">
    <location>
        <begin position="476"/>
        <end position="510"/>
    </location>
</feature>
<feature type="repeat" description="WD" evidence="5">
    <location>
        <begin position="142"/>
        <end position="176"/>
    </location>
</feature>
<dbReference type="SMART" id="SM00320">
    <property type="entry name" value="WD40"/>
    <property type="match status" value="7"/>
</dbReference>
<feature type="repeat" description="WD" evidence="5">
    <location>
        <begin position="185"/>
        <end position="225"/>
    </location>
</feature>
<dbReference type="InterPro" id="IPR036322">
    <property type="entry name" value="WD40_repeat_dom_sf"/>
</dbReference>
<dbReference type="InterPro" id="IPR001680">
    <property type="entry name" value="WD40_rpt"/>
</dbReference>
<protein>
    <submittedName>
        <fullName evidence="9">Phospholipase A2-activating protein</fullName>
    </submittedName>
</protein>
<gene>
    <name evidence="9" type="ORF">KFL_008420030</name>
</gene>
<dbReference type="GO" id="GO:0010992">
    <property type="term" value="P:ubiquitin recycling"/>
    <property type="evidence" value="ECO:0000318"/>
    <property type="project" value="GO_Central"/>
</dbReference>
<dbReference type="InterPro" id="IPR011989">
    <property type="entry name" value="ARM-like"/>
</dbReference>
<dbReference type="EMBL" id="DF237791">
    <property type="protein sequence ID" value="GAQ91738.1"/>
    <property type="molecule type" value="Genomic_DNA"/>
</dbReference>
<dbReference type="OMA" id="DKCIYYW"/>
<dbReference type="Pfam" id="PF00400">
    <property type="entry name" value="WD40"/>
    <property type="match status" value="6"/>
</dbReference>
<organism evidence="9 10">
    <name type="scientific">Klebsormidium nitens</name>
    <name type="common">Green alga</name>
    <name type="synonym">Ulothrix nitens</name>
    <dbReference type="NCBI Taxonomy" id="105231"/>
    <lineage>
        <taxon>Eukaryota</taxon>
        <taxon>Viridiplantae</taxon>
        <taxon>Streptophyta</taxon>
        <taxon>Klebsormidiophyceae</taxon>
        <taxon>Klebsormidiales</taxon>
        <taxon>Klebsormidiaceae</taxon>
        <taxon>Klebsormidium</taxon>
    </lineage>
</organism>
<feature type="repeat" description="WD" evidence="5">
    <location>
        <begin position="56"/>
        <end position="102"/>
    </location>
</feature>
<dbReference type="Pfam" id="PF08324">
    <property type="entry name" value="PUL"/>
    <property type="match status" value="1"/>
</dbReference>
<dbReference type="FunFam" id="1.25.10.10:FF:000250">
    <property type="entry name" value="Phospholipase A-2-activating protein isoform A"/>
    <property type="match status" value="1"/>
</dbReference>
<dbReference type="GO" id="GO:0043161">
    <property type="term" value="P:proteasome-mediated ubiquitin-dependent protein catabolic process"/>
    <property type="evidence" value="ECO:0000318"/>
    <property type="project" value="GO_Central"/>
</dbReference>
<dbReference type="PANTHER" id="PTHR19849:SF0">
    <property type="entry name" value="PHOSPHOLIPASE A-2-ACTIVATING PROTEIN"/>
    <property type="match status" value="1"/>
</dbReference>
<dbReference type="Proteomes" id="UP000054558">
    <property type="component" value="Unassembled WGS sequence"/>
</dbReference>
<dbReference type="PROSITE" id="PS50294">
    <property type="entry name" value="WD_REPEATS_REGION"/>
    <property type="match status" value="2"/>
</dbReference>
<dbReference type="AlphaFoldDB" id="A0A1Y1IU74"/>
<accession>A0A1Y1IU74</accession>
<dbReference type="SUPFAM" id="SSF50978">
    <property type="entry name" value="WD40 repeat-like"/>
    <property type="match status" value="1"/>
</dbReference>
<dbReference type="PANTHER" id="PTHR19849">
    <property type="entry name" value="PHOSPHOLIPASE A-2-ACTIVATING PROTEIN"/>
    <property type="match status" value="1"/>
</dbReference>
<evidence type="ECO:0000256" key="3">
    <source>
        <dbReference type="ARBA" id="ARBA00022574"/>
    </source>
</evidence>
<evidence type="ECO:0000313" key="10">
    <source>
        <dbReference type="Proteomes" id="UP000054558"/>
    </source>
</evidence>
<dbReference type="PRINTS" id="PR00320">
    <property type="entry name" value="GPROTEINBRPT"/>
</dbReference>
<dbReference type="InterPro" id="IPR015943">
    <property type="entry name" value="WD40/YVTN_repeat-like_dom_sf"/>
</dbReference>
<evidence type="ECO:0000259" key="7">
    <source>
        <dbReference type="PROSITE" id="PS51394"/>
    </source>
</evidence>
<dbReference type="Gene3D" id="1.25.10.10">
    <property type="entry name" value="Leucine-rich Repeat Variant"/>
    <property type="match status" value="1"/>
</dbReference>
<dbReference type="PROSITE" id="PS51396">
    <property type="entry name" value="PUL"/>
    <property type="match status" value="1"/>
</dbReference>
<dbReference type="GO" id="GO:0005737">
    <property type="term" value="C:cytoplasm"/>
    <property type="evidence" value="ECO:0000318"/>
    <property type="project" value="GO_Central"/>
</dbReference>
<dbReference type="Gene3D" id="3.10.20.870">
    <property type="entry name" value="PFU (PLAA family ubiquitin binding), C-terminal domain"/>
    <property type="match status" value="1"/>
</dbReference>
<keyword evidence="10" id="KW-1185">Reference proteome</keyword>
<evidence type="ECO:0000259" key="8">
    <source>
        <dbReference type="PROSITE" id="PS51396"/>
    </source>
</evidence>
<dbReference type="InterPro" id="IPR019775">
    <property type="entry name" value="WD40_repeat_CS"/>
</dbReference>
<reference evidence="9 10" key="1">
    <citation type="journal article" date="2014" name="Nat. Commun.">
        <title>Klebsormidium flaccidum genome reveals primary factors for plant terrestrial adaptation.</title>
        <authorList>
            <person name="Hori K."/>
            <person name="Maruyama F."/>
            <person name="Fujisawa T."/>
            <person name="Togashi T."/>
            <person name="Yamamoto N."/>
            <person name="Seo M."/>
            <person name="Sato S."/>
            <person name="Yamada T."/>
            <person name="Mori H."/>
            <person name="Tajima N."/>
            <person name="Moriyama T."/>
            <person name="Ikeuchi M."/>
            <person name="Watanabe M."/>
            <person name="Wada H."/>
            <person name="Kobayashi K."/>
            <person name="Saito M."/>
            <person name="Masuda T."/>
            <person name="Sasaki-Sekimoto Y."/>
            <person name="Mashiguchi K."/>
            <person name="Awai K."/>
            <person name="Shimojima M."/>
            <person name="Masuda S."/>
            <person name="Iwai M."/>
            <person name="Nobusawa T."/>
            <person name="Narise T."/>
            <person name="Kondo S."/>
            <person name="Saito H."/>
            <person name="Sato R."/>
            <person name="Murakawa M."/>
            <person name="Ihara Y."/>
            <person name="Oshima-Yamada Y."/>
            <person name="Ohtaka K."/>
            <person name="Satoh M."/>
            <person name="Sonobe K."/>
            <person name="Ishii M."/>
            <person name="Ohtani R."/>
            <person name="Kanamori-Sato M."/>
            <person name="Honoki R."/>
            <person name="Miyazaki D."/>
            <person name="Mochizuki H."/>
            <person name="Umetsu J."/>
            <person name="Higashi K."/>
            <person name="Shibata D."/>
            <person name="Kamiya Y."/>
            <person name="Sato N."/>
            <person name="Nakamura Y."/>
            <person name="Tabata S."/>
            <person name="Ida S."/>
            <person name="Kurokawa K."/>
            <person name="Ohta H."/>
        </authorList>
    </citation>
    <scope>NUCLEOTIDE SEQUENCE [LARGE SCALE GENOMIC DNA]</scope>
    <source>
        <strain evidence="9 10">NIES-2285</strain>
    </source>
</reference>
<dbReference type="PROSITE" id="PS00678">
    <property type="entry name" value="WD_REPEATS_1"/>
    <property type="match status" value="1"/>
</dbReference>
<dbReference type="GO" id="GO:0043130">
    <property type="term" value="F:ubiquitin binding"/>
    <property type="evidence" value="ECO:0000318"/>
    <property type="project" value="GO_Central"/>
</dbReference>
<evidence type="ECO:0000256" key="5">
    <source>
        <dbReference type="PROSITE-ProRule" id="PRU00221"/>
    </source>
</evidence>
<dbReference type="InterPro" id="IPR013535">
    <property type="entry name" value="PUL_dom"/>
</dbReference>
<dbReference type="STRING" id="105231.A0A1Y1IU74"/>
<evidence type="ECO:0000256" key="1">
    <source>
        <dbReference type="ARBA" id="ARBA00004496"/>
    </source>
</evidence>
<dbReference type="PROSITE" id="PS51394">
    <property type="entry name" value="PFU"/>
    <property type="match status" value="1"/>
</dbReference>
<evidence type="ECO:0000256" key="6">
    <source>
        <dbReference type="SAM" id="MobiDB-lite"/>
    </source>
</evidence>
<dbReference type="Pfam" id="PF09070">
    <property type="entry name" value="PFU"/>
    <property type="match status" value="1"/>
</dbReference>
<keyword evidence="3 5" id="KW-0853">WD repeat</keyword>
<feature type="repeat" description="WD" evidence="5">
    <location>
        <begin position="103"/>
        <end position="133"/>
    </location>
</feature>
<keyword evidence="2" id="KW-0963">Cytoplasm</keyword>
<evidence type="ECO:0000256" key="2">
    <source>
        <dbReference type="ARBA" id="ARBA00022490"/>
    </source>
</evidence>
<evidence type="ECO:0000313" key="9">
    <source>
        <dbReference type="EMBL" id="GAQ91738.1"/>
    </source>
</evidence>
<dbReference type="Gene3D" id="2.130.10.10">
    <property type="entry name" value="YVTN repeat-like/Quinoprotein amine dehydrogenase"/>
    <property type="match status" value="1"/>
</dbReference>
<dbReference type="InterPro" id="IPR020472">
    <property type="entry name" value="WD40_PAC1"/>
</dbReference>
<feature type="domain" description="PFU" evidence="7">
    <location>
        <begin position="361"/>
        <end position="458"/>
    </location>
</feature>
<dbReference type="GO" id="GO:0005634">
    <property type="term" value="C:nucleus"/>
    <property type="evidence" value="ECO:0000318"/>
    <property type="project" value="GO_Central"/>
</dbReference>
<name>A0A1Y1IU74_KLENI</name>
<evidence type="ECO:0000256" key="4">
    <source>
        <dbReference type="ARBA" id="ARBA00022737"/>
    </source>
</evidence>
<feature type="domain" description="PUL" evidence="8">
    <location>
        <begin position="516"/>
        <end position="791"/>
    </location>
</feature>
<dbReference type="CDD" id="cd00200">
    <property type="entry name" value="WD40"/>
    <property type="match status" value="1"/>
</dbReference>
<feature type="repeat" description="WD" evidence="5">
    <location>
        <begin position="12"/>
        <end position="43"/>
    </location>
</feature>
<proteinExistence type="predicted"/>
<sequence length="793" mass="82768">MAADQYTLRCELRGHEEDVRGVCVISESTVATGSRDKSVRVWSSGEGGAFGLSQTLVGHTDFVGPVHWIPPGAQYAAGALVSGSRDTRSLVWDLATATPIAELAGHAYQVTSLNVTDIGDIVSGSLDKTARVWHGASCVATLEGHEGPVLAVLALPGSEAEGGILTGSGDTHIRLWRGGKVVHTYSGHTDTVRGLALFPGVGFVSASHDGTARVWAVSGETLLHLVGHTALVYRVAVHPPSGLIATASEDSTARIWRDDACVQTLEHPGCVWDCAFLPNGDLLTACADGVARIWTTAAERAAPAEVQEALRSVVAARAAASKTVGGVKVEDLPGVEALQESGKKEGQTLVVREGGVAVAYSWSAKEYQWEKVGEVVDGPDTVSAGRPTFAGTEYDFVFDVDIGDGVPPRKLPVNADDNPYTVADRWLLDNELPLAYREQIVDFIIKNTGGAQPMPMEGVIADPFTGGNAYVPPPAGAARTPAAAAPPPLNADPFTGSAATRGGAGASTSGATAGLVHVPKRGYLVFDSAPWDSLAKKLREFSAGLAAQPDTAHLALTRQDDARLQAIVETLQATSRYHASTFAAADYALVGKLCSWPAPQLFPALDLLRMLLLHPDAARHYAGPGQTALWAALQAAASGAPPLPANLVTATRTAVNTFRHSALQDWAAAHQTQVLDLLADCGSAGASKGVKLGYATLLLNYAVRLTGSAAAQADEDAQLQTLSGAVELAGNAQQEADQEALYRALLAIGTLILNGKVKHVAQDLGVVKLADGCRKSSDKKLQEVAADITKLLS</sequence>
<feature type="compositionally biased region" description="Low complexity" evidence="6">
    <location>
        <begin position="491"/>
        <end position="510"/>
    </location>
</feature>